<proteinExistence type="predicted"/>
<reference evidence="1" key="1">
    <citation type="submission" date="2014-09" db="EMBL/GenBank/DDBJ databases">
        <authorList>
            <person name="Magalhaes I.L.F."/>
            <person name="Oliveira U."/>
            <person name="Santos F.R."/>
            <person name="Vidigal T.H.D.A."/>
            <person name="Brescovit A.D."/>
            <person name="Santos A.J."/>
        </authorList>
    </citation>
    <scope>NUCLEOTIDE SEQUENCE</scope>
    <source>
        <tissue evidence="1">Shoot tissue taken approximately 20 cm above the soil surface</tissue>
    </source>
</reference>
<organism evidence="1">
    <name type="scientific">Arundo donax</name>
    <name type="common">Giant reed</name>
    <name type="synonym">Donax arundinaceus</name>
    <dbReference type="NCBI Taxonomy" id="35708"/>
    <lineage>
        <taxon>Eukaryota</taxon>
        <taxon>Viridiplantae</taxon>
        <taxon>Streptophyta</taxon>
        <taxon>Embryophyta</taxon>
        <taxon>Tracheophyta</taxon>
        <taxon>Spermatophyta</taxon>
        <taxon>Magnoliopsida</taxon>
        <taxon>Liliopsida</taxon>
        <taxon>Poales</taxon>
        <taxon>Poaceae</taxon>
        <taxon>PACMAD clade</taxon>
        <taxon>Arundinoideae</taxon>
        <taxon>Arundineae</taxon>
        <taxon>Arundo</taxon>
    </lineage>
</organism>
<dbReference type="EMBL" id="GBRH01190493">
    <property type="protein sequence ID" value="JAE07403.1"/>
    <property type="molecule type" value="Transcribed_RNA"/>
</dbReference>
<accession>A0A0A9FGK1</accession>
<reference evidence="1" key="2">
    <citation type="journal article" date="2015" name="Data Brief">
        <title>Shoot transcriptome of the giant reed, Arundo donax.</title>
        <authorList>
            <person name="Barrero R.A."/>
            <person name="Guerrero F.D."/>
            <person name="Moolhuijzen P."/>
            <person name="Goolsby J.A."/>
            <person name="Tidwell J."/>
            <person name="Bellgard S.E."/>
            <person name="Bellgard M.I."/>
        </authorList>
    </citation>
    <scope>NUCLEOTIDE SEQUENCE</scope>
    <source>
        <tissue evidence="1">Shoot tissue taken approximately 20 cm above the soil surface</tissue>
    </source>
</reference>
<protein>
    <submittedName>
        <fullName evidence="1">Uncharacterized protein</fullName>
    </submittedName>
</protein>
<sequence length="30" mass="3791">MHSYNKHINTLQMQQSCRLYRHKDQEMKQN</sequence>
<dbReference type="AlphaFoldDB" id="A0A0A9FGK1"/>
<evidence type="ECO:0000313" key="1">
    <source>
        <dbReference type="EMBL" id="JAE07403.1"/>
    </source>
</evidence>
<name>A0A0A9FGK1_ARUDO</name>